<sequence>MSRLPRLVPRPNHDVQPGVAFKVGGYFFLPLLRPPRLGSLPLHASHRSIGPFIPRLPSLHTSHNFTSINREPLPLVGW</sequence>
<name>A0ABR3DSQ5_NEUIN</name>
<organism evidence="1 2">
    <name type="scientific">Neurospora intermedia</name>
    <dbReference type="NCBI Taxonomy" id="5142"/>
    <lineage>
        <taxon>Eukaryota</taxon>
        <taxon>Fungi</taxon>
        <taxon>Dikarya</taxon>
        <taxon>Ascomycota</taxon>
        <taxon>Pezizomycotina</taxon>
        <taxon>Sordariomycetes</taxon>
        <taxon>Sordariomycetidae</taxon>
        <taxon>Sordariales</taxon>
        <taxon>Sordariaceae</taxon>
        <taxon>Neurospora</taxon>
    </lineage>
</organism>
<proteinExistence type="predicted"/>
<dbReference type="Proteomes" id="UP001451303">
    <property type="component" value="Unassembled WGS sequence"/>
</dbReference>
<accession>A0ABR3DSQ5</accession>
<comment type="caution">
    <text evidence="1">The sequence shown here is derived from an EMBL/GenBank/DDBJ whole genome shotgun (WGS) entry which is preliminary data.</text>
</comment>
<gene>
    <name evidence="1" type="ORF">QR685DRAFT_513443</name>
</gene>
<dbReference type="EMBL" id="JAVLET010000001">
    <property type="protein sequence ID" value="KAL0475703.1"/>
    <property type="molecule type" value="Genomic_DNA"/>
</dbReference>
<keyword evidence="2" id="KW-1185">Reference proteome</keyword>
<protein>
    <submittedName>
        <fullName evidence="1">Uncharacterized protein</fullName>
    </submittedName>
</protein>
<evidence type="ECO:0000313" key="2">
    <source>
        <dbReference type="Proteomes" id="UP001451303"/>
    </source>
</evidence>
<evidence type="ECO:0000313" key="1">
    <source>
        <dbReference type="EMBL" id="KAL0475703.1"/>
    </source>
</evidence>
<reference evidence="1 2" key="1">
    <citation type="submission" date="2023-09" db="EMBL/GenBank/DDBJ databases">
        <title>Multi-omics analysis of a traditional fermented food reveals byproduct-associated fungal strains for waste-to-food upcycling.</title>
        <authorList>
            <consortium name="Lawrence Berkeley National Laboratory"/>
            <person name="Rekdal V.M."/>
            <person name="Villalobos-Escobedo J.M."/>
            <person name="Rodriguez-Valeron N."/>
            <person name="Garcia M.O."/>
            <person name="Vasquez D.P."/>
            <person name="Damayanti I."/>
            <person name="Sorensen P.M."/>
            <person name="Baidoo E.E."/>
            <person name="De Carvalho A.C."/>
            <person name="Riley R."/>
            <person name="Lipzen A."/>
            <person name="He G."/>
            <person name="Yan M."/>
            <person name="Haridas S."/>
            <person name="Daum C."/>
            <person name="Yoshinaga Y."/>
            <person name="Ng V."/>
            <person name="Grigoriev I.V."/>
            <person name="Munk R."/>
            <person name="Nuraida L."/>
            <person name="Wijaya C.H."/>
            <person name="Morales P.-C."/>
            <person name="Keasling J.D."/>
        </authorList>
    </citation>
    <scope>NUCLEOTIDE SEQUENCE [LARGE SCALE GENOMIC DNA]</scope>
    <source>
        <strain evidence="1 2">FGSC 2613</strain>
    </source>
</reference>